<gene>
    <name evidence="2" type="ORF">FM114_01715</name>
</gene>
<evidence type="ECO:0000313" key="2">
    <source>
        <dbReference type="EMBL" id="SJN18932.1"/>
    </source>
</evidence>
<protein>
    <recommendedName>
        <fullName evidence="4">Metallopeptidase</fullName>
    </recommendedName>
</protein>
<dbReference type="STRING" id="1255658.FM114_01715"/>
<organism evidence="2 3">
    <name type="scientific">Luteococcus japonicus LSP_Lj1</name>
    <dbReference type="NCBI Taxonomy" id="1255658"/>
    <lineage>
        <taxon>Bacteria</taxon>
        <taxon>Bacillati</taxon>
        <taxon>Actinomycetota</taxon>
        <taxon>Actinomycetes</taxon>
        <taxon>Propionibacteriales</taxon>
        <taxon>Propionibacteriaceae</taxon>
        <taxon>Luteococcus</taxon>
    </lineage>
</organism>
<feature type="chain" id="PRO_5039564882" description="Metallopeptidase" evidence="1">
    <location>
        <begin position="27"/>
        <end position="303"/>
    </location>
</feature>
<evidence type="ECO:0008006" key="4">
    <source>
        <dbReference type="Google" id="ProtNLM"/>
    </source>
</evidence>
<proteinExistence type="predicted"/>
<evidence type="ECO:0000313" key="3">
    <source>
        <dbReference type="Proteomes" id="UP000188342"/>
    </source>
</evidence>
<keyword evidence="3" id="KW-1185">Reference proteome</keyword>
<dbReference type="EMBL" id="FUKQ01000007">
    <property type="protein sequence ID" value="SJN18932.1"/>
    <property type="molecule type" value="Genomic_DNA"/>
</dbReference>
<dbReference type="AlphaFoldDB" id="A0A1R4IGE6"/>
<sequence>MIARLPRVAAAIAGLATMAATLAPTAADGITSSSTVQAPRVAAQPVRPVKATGPSAADPVLGIPKPCKPQHAWPAGARPAEVKRQLAANTGIPLVGAGWDDPKNAPMVKIIWETLEALDCTSYLDVVKKSNPGFAINAAHISGWAFGDWGLTRPNAVTLDVYKWHEPYKAGDRGRLVRLVVHEIGHAWSQTPQAKRAYDRFGQLYARTGNFSDYGRGSVNENFSEVVGYYVARCAAGNPYARAVRNKGQFDAYYRLVRDEVFAGREFGPAVGQTPNCSLAPTRPRQLAQSVGARRVLKEKLDH</sequence>
<dbReference type="Proteomes" id="UP000188342">
    <property type="component" value="Unassembled WGS sequence"/>
</dbReference>
<feature type="signal peptide" evidence="1">
    <location>
        <begin position="1"/>
        <end position="26"/>
    </location>
</feature>
<reference evidence="2 3" key="1">
    <citation type="submission" date="2017-02" db="EMBL/GenBank/DDBJ databases">
        <authorList>
            <person name="Peterson S.W."/>
        </authorList>
    </citation>
    <scope>NUCLEOTIDE SEQUENCE [LARGE SCALE GENOMIC DNA]</scope>
    <source>
        <strain evidence="2 3">LSP_Lj1</strain>
    </source>
</reference>
<accession>A0A1R4IGE6</accession>
<evidence type="ECO:0000256" key="1">
    <source>
        <dbReference type="SAM" id="SignalP"/>
    </source>
</evidence>
<name>A0A1R4IGE6_9ACTN</name>
<keyword evidence="1" id="KW-0732">Signal</keyword>